<keyword evidence="2" id="KW-1185">Reference proteome</keyword>
<reference evidence="1 2" key="1">
    <citation type="journal article" date="2016" name="Sci. Rep.">
        <title>Metabolic traits of an uncultured archaeal lineage -MSBL1- from brine pools of the Red Sea.</title>
        <authorList>
            <person name="Mwirichia R."/>
            <person name="Alam I."/>
            <person name="Rashid M."/>
            <person name="Vinu M."/>
            <person name="Ba-Alawi W."/>
            <person name="Anthony Kamau A."/>
            <person name="Kamanda Ngugi D."/>
            <person name="Goker M."/>
            <person name="Klenk H.P."/>
            <person name="Bajic V."/>
            <person name="Stingl U."/>
        </authorList>
    </citation>
    <scope>NUCLEOTIDE SEQUENCE [LARGE SCALE GENOMIC DNA]</scope>
    <source>
        <strain evidence="1">SCGC-AAA261F17</strain>
    </source>
</reference>
<organism evidence="1 2">
    <name type="scientific">candidate division MSBL1 archaeon SCGC-AAA261F17</name>
    <dbReference type="NCBI Taxonomy" id="1698274"/>
    <lineage>
        <taxon>Archaea</taxon>
        <taxon>Methanobacteriati</taxon>
        <taxon>Methanobacteriota</taxon>
        <taxon>candidate division MSBL1</taxon>
    </lineage>
</organism>
<gene>
    <name evidence="1" type="ORF">AKJ44_01300</name>
</gene>
<sequence length="81" mass="9665">MVTTISVSEDTRKELTRLKTDLGSRSFDALLKEMLAEMRNRRLEEISKRFRESLKEKGLTLDDIQKEARRIRGEIYEEEFK</sequence>
<evidence type="ECO:0008006" key="3">
    <source>
        <dbReference type="Google" id="ProtNLM"/>
    </source>
</evidence>
<dbReference type="EMBL" id="LHXY01000011">
    <property type="protein sequence ID" value="KXB02148.1"/>
    <property type="molecule type" value="Genomic_DNA"/>
</dbReference>
<dbReference type="Proteomes" id="UP000070035">
    <property type="component" value="Unassembled WGS sequence"/>
</dbReference>
<accession>A0A133V6S6</accession>
<evidence type="ECO:0000313" key="1">
    <source>
        <dbReference type="EMBL" id="KXB02148.1"/>
    </source>
</evidence>
<evidence type="ECO:0000313" key="2">
    <source>
        <dbReference type="Proteomes" id="UP000070035"/>
    </source>
</evidence>
<protein>
    <recommendedName>
        <fullName evidence="3">Antitoxin</fullName>
    </recommendedName>
</protein>
<proteinExistence type="predicted"/>
<dbReference type="AlphaFoldDB" id="A0A133V6S6"/>
<comment type="caution">
    <text evidence="1">The sequence shown here is derived from an EMBL/GenBank/DDBJ whole genome shotgun (WGS) entry which is preliminary data.</text>
</comment>
<name>A0A133V6S6_9EURY</name>